<dbReference type="EMBL" id="JAGPXD010000007">
    <property type="protein sequence ID" value="KAH7347625.1"/>
    <property type="molecule type" value="Genomic_DNA"/>
</dbReference>
<proteinExistence type="predicted"/>
<keyword evidence="2" id="KW-0472">Membrane</keyword>
<feature type="region of interest" description="Disordered" evidence="1">
    <location>
        <begin position="42"/>
        <end position="115"/>
    </location>
</feature>
<feature type="region of interest" description="Disordered" evidence="1">
    <location>
        <begin position="159"/>
        <end position="184"/>
    </location>
</feature>
<dbReference type="AlphaFoldDB" id="A0A8K0WXZ5"/>
<comment type="caution">
    <text evidence="3">The sequence shown here is derived from an EMBL/GenBank/DDBJ whole genome shotgun (WGS) entry which is preliminary data.</text>
</comment>
<feature type="transmembrane region" description="Helical" evidence="2">
    <location>
        <begin position="20"/>
        <end position="38"/>
    </location>
</feature>
<evidence type="ECO:0000256" key="2">
    <source>
        <dbReference type="SAM" id="Phobius"/>
    </source>
</evidence>
<evidence type="ECO:0000313" key="4">
    <source>
        <dbReference type="Proteomes" id="UP000813385"/>
    </source>
</evidence>
<organism evidence="3 4">
    <name type="scientific">Plectosphaerella cucumerina</name>
    <dbReference type="NCBI Taxonomy" id="40658"/>
    <lineage>
        <taxon>Eukaryota</taxon>
        <taxon>Fungi</taxon>
        <taxon>Dikarya</taxon>
        <taxon>Ascomycota</taxon>
        <taxon>Pezizomycotina</taxon>
        <taxon>Sordariomycetes</taxon>
        <taxon>Hypocreomycetidae</taxon>
        <taxon>Glomerellales</taxon>
        <taxon>Plectosphaerellaceae</taxon>
        <taxon>Plectosphaerella</taxon>
    </lineage>
</organism>
<evidence type="ECO:0000313" key="3">
    <source>
        <dbReference type="EMBL" id="KAH7347625.1"/>
    </source>
</evidence>
<evidence type="ECO:0000256" key="1">
    <source>
        <dbReference type="SAM" id="MobiDB-lite"/>
    </source>
</evidence>
<feature type="region of interest" description="Disordered" evidence="1">
    <location>
        <begin position="360"/>
        <end position="382"/>
    </location>
</feature>
<dbReference type="Proteomes" id="UP000813385">
    <property type="component" value="Unassembled WGS sequence"/>
</dbReference>
<sequence>MSSFDNSGSRRRGGVWTHWVPLAITVTVATAGLAAWVWNQRKDDNHPDQGEGDQVAGLDYENADYGDNPAYGATSRSQPRGAGRPGNVGDQTQGTIHLQPDPNDAGWGARMSGALRRTPSPQQFFENAGKTVTAGVAAAGAAAGRALAAIREEDKAAFNDHETWSEEADARRERGDKPATRDPNRRRRTVAIIVSADNNLLEDDDGFMEHASILSHIPKHIDFSKIKLFVLIYAPGLKESAPDPTSNLPPPSLSSSFSNIDHHQAQTPGTDDLSKSPLLDAATSHAYNEVHSQALNLVEKETMILPFTTPNGHAHILRHLQPEVVYLQESLAGDNGSVVGSLQTWLRHDIILVVGAESGHGGLADSESEAEKPGSDEKWWQRGDRVGRGRGVVVVDSMRVGDDWARRVQGRD</sequence>
<feature type="compositionally biased region" description="Basic and acidic residues" evidence="1">
    <location>
        <begin position="369"/>
        <end position="382"/>
    </location>
</feature>
<feature type="compositionally biased region" description="Basic and acidic residues" evidence="1">
    <location>
        <begin position="159"/>
        <end position="183"/>
    </location>
</feature>
<keyword evidence="4" id="KW-1185">Reference proteome</keyword>
<dbReference type="OrthoDB" id="5327700at2759"/>
<protein>
    <recommendedName>
        <fullName evidence="5">Peroxin 22-like protein</fullName>
    </recommendedName>
</protein>
<name>A0A8K0WXZ5_9PEZI</name>
<keyword evidence="2" id="KW-1133">Transmembrane helix</keyword>
<reference evidence="3" key="1">
    <citation type="journal article" date="2021" name="Nat. Commun.">
        <title>Genetic determinants of endophytism in the Arabidopsis root mycobiome.</title>
        <authorList>
            <person name="Mesny F."/>
            <person name="Miyauchi S."/>
            <person name="Thiergart T."/>
            <person name="Pickel B."/>
            <person name="Atanasova L."/>
            <person name="Karlsson M."/>
            <person name="Huettel B."/>
            <person name="Barry K.W."/>
            <person name="Haridas S."/>
            <person name="Chen C."/>
            <person name="Bauer D."/>
            <person name="Andreopoulos W."/>
            <person name="Pangilinan J."/>
            <person name="LaButti K."/>
            <person name="Riley R."/>
            <person name="Lipzen A."/>
            <person name="Clum A."/>
            <person name="Drula E."/>
            <person name="Henrissat B."/>
            <person name="Kohler A."/>
            <person name="Grigoriev I.V."/>
            <person name="Martin F.M."/>
            <person name="Hacquard S."/>
        </authorList>
    </citation>
    <scope>NUCLEOTIDE SEQUENCE</scope>
    <source>
        <strain evidence="3">MPI-CAGE-AT-0016</strain>
    </source>
</reference>
<keyword evidence="2" id="KW-0812">Transmembrane</keyword>
<evidence type="ECO:0008006" key="5">
    <source>
        <dbReference type="Google" id="ProtNLM"/>
    </source>
</evidence>
<gene>
    <name evidence="3" type="ORF">B0T11DRAFT_322313</name>
</gene>
<accession>A0A8K0WXZ5</accession>
<feature type="region of interest" description="Disordered" evidence="1">
    <location>
        <begin position="240"/>
        <end position="273"/>
    </location>
</feature>